<evidence type="ECO:0000256" key="2">
    <source>
        <dbReference type="ARBA" id="ARBA00022490"/>
    </source>
</evidence>
<organism evidence="6 7">
    <name type="scientific">Schizosaccharomyces octosporus (strain yFS286)</name>
    <name type="common">Fission yeast</name>
    <name type="synonym">Octosporomyces octosporus</name>
    <dbReference type="NCBI Taxonomy" id="483514"/>
    <lineage>
        <taxon>Eukaryota</taxon>
        <taxon>Fungi</taxon>
        <taxon>Dikarya</taxon>
        <taxon>Ascomycota</taxon>
        <taxon>Taphrinomycotina</taxon>
        <taxon>Schizosaccharomycetes</taxon>
        <taxon>Schizosaccharomycetales</taxon>
        <taxon>Schizosaccharomycetaceae</taxon>
        <taxon>Schizosaccharomyces</taxon>
    </lineage>
</organism>
<feature type="compositionally biased region" description="Low complexity" evidence="5">
    <location>
        <begin position="253"/>
        <end position="274"/>
    </location>
</feature>
<dbReference type="OrthoDB" id="676979at2759"/>
<evidence type="ECO:0000313" key="7">
    <source>
        <dbReference type="Proteomes" id="UP000016088"/>
    </source>
</evidence>
<dbReference type="Proteomes" id="UP000016088">
    <property type="component" value="Unassembled WGS sequence"/>
</dbReference>
<dbReference type="PANTHER" id="PTHR15454">
    <property type="entry name" value="NISCHARIN RELATED"/>
    <property type="match status" value="1"/>
</dbReference>
<dbReference type="PANTHER" id="PTHR15454:SF69">
    <property type="entry name" value="SERINE_THREONINE-PROTEIN KINASE 11-INTERACTING PROTEIN"/>
    <property type="match status" value="1"/>
</dbReference>
<dbReference type="AlphaFoldDB" id="S9R6D4"/>
<evidence type="ECO:0000256" key="3">
    <source>
        <dbReference type="ARBA" id="ARBA00022614"/>
    </source>
</evidence>
<dbReference type="VEuPathDB" id="FungiDB:SOCG_03089"/>
<dbReference type="InterPro" id="IPR032675">
    <property type="entry name" value="LRR_dom_sf"/>
</dbReference>
<evidence type="ECO:0008006" key="8">
    <source>
        <dbReference type="Google" id="ProtNLM"/>
    </source>
</evidence>
<dbReference type="GeneID" id="25032061"/>
<evidence type="ECO:0000256" key="4">
    <source>
        <dbReference type="ARBA" id="ARBA00022737"/>
    </source>
</evidence>
<dbReference type="SUPFAM" id="SSF52058">
    <property type="entry name" value="L domain-like"/>
    <property type="match status" value="1"/>
</dbReference>
<protein>
    <recommendedName>
        <fullName evidence="8">Leucine-rich repeat protein</fullName>
    </recommendedName>
</protein>
<dbReference type="Gene3D" id="3.80.10.10">
    <property type="entry name" value="Ribonuclease Inhibitor"/>
    <property type="match status" value="2"/>
</dbReference>
<evidence type="ECO:0000256" key="1">
    <source>
        <dbReference type="ARBA" id="ARBA00004496"/>
    </source>
</evidence>
<sequence>MGTSIDGEKYVRNLASYIYTHEKRLANASSHFISTSIFSNQPVQLYLTLHHLYFLLTQFEEIDVNTGPLNIRIENLHSEAFPSDYTSFLKNRASRKADFDDNMSMKSVATIGSVLSQVSSLWSRFSTTSTESTEQRNRQKFLSLIRYIYSSFTKIPFLSLVYNPKAILISQFEEFPLDTAVPITVFKNLSSLEVRGYDVRSIYGWNFLSLGLKSLSLHRCDLVDLSEVLIKLVLDDTDLYRFRSSRQQNLNQSSTINQVRSSTTSLNLRRSVSLGSKDQSSPQHSNTFHRTLSQSVLFLSKDGSVDSSNQSVKSNEQLSDVESILSSNAWSQLLYFRCSNCSLKYISPKTFLPLVSLLSLDLSGNELVEIPSALAELPQLRSLNLASNKIVNCRTFYHIELRSLQTLVLACNQLKDLSGLEAAPTLQRLDIRDNLIVDPVEFRRLVGNTNFEEAYIASNPFTKTNSSHRILIFNYFREFPESKDILLDGRGPSMFERMYLIEKATPSVNLGSRPSAGSDTGAVIRPTKSTLKKTSKMRLVDLTLPSADISRAQAESDIISTQSGSSVTKFGTSEASNDAGEVFRKKIESLRQEAGNEWIEALVQESLTRQQNNTEHGLN</sequence>
<feature type="compositionally biased region" description="Polar residues" evidence="5">
    <location>
        <begin position="276"/>
        <end position="286"/>
    </location>
</feature>
<dbReference type="RefSeq" id="XP_013017031.1">
    <property type="nucleotide sequence ID" value="XM_013161577.1"/>
</dbReference>
<keyword evidence="3" id="KW-0433">Leucine-rich repeat</keyword>
<dbReference type="GO" id="GO:0005737">
    <property type="term" value="C:cytoplasm"/>
    <property type="evidence" value="ECO:0007669"/>
    <property type="project" value="UniProtKB-SubCell"/>
</dbReference>
<evidence type="ECO:0000256" key="5">
    <source>
        <dbReference type="SAM" id="MobiDB-lite"/>
    </source>
</evidence>
<dbReference type="EMBL" id="KE503206">
    <property type="protein sequence ID" value="EPX73870.1"/>
    <property type="molecule type" value="Genomic_DNA"/>
</dbReference>
<dbReference type="HOGENOM" id="CLU_009538_0_0_1"/>
<dbReference type="eggNOG" id="ENOG502QTY2">
    <property type="taxonomic scope" value="Eukaryota"/>
</dbReference>
<keyword evidence="7" id="KW-1185">Reference proteome</keyword>
<dbReference type="SMART" id="SM00369">
    <property type="entry name" value="LRR_TYP"/>
    <property type="match status" value="3"/>
</dbReference>
<accession>S9R6D4</accession>
<gene>
    <name evidence="6" type="ORF">SOCG_03089</name>
</gene>
<keyword evidence="4" id="KW-0677">Repeat</keyword>
<reference evidence="6 7" key="1">
    <citation type="journal article" date="2011" name="Science">
        <title>Comparative functional genomics of the fission yeasts.</title>
        <authorList>
            <person name="Rhind N."/>
            <person name="Chen Z."/>
            <person name="Yassour M."/>
            <person name="Thompson D.A."/>
            <person name="Haas B.J."/>
            <person name="Habib N."/>
            <person name="Wapinski I."/>
            <person name="Roy S."/>
            <person name="Lin M.F."/>
            <person name="Heiman D.I."/>
            <person name="Young S.K."/>
            <person name="Furuya K."/>
            <person name="Guo Y."/>
            <person name="Pidoux A."/>
            <person name="Chen H.M."/>
            <person name="Robbertse B."/>
            <person name="Goldberg J.M."/>
            <person name="Aoki K."/>
            <person name="Bayne E.H."/>
            <person name="Berlin A.M."/>
            <person name="Desjardins C.A."/>
            <person name="Dobbs E."/>
            <person name="Dukaj L."/>
            <person name="Fan L."/>
            <person name="FitzGerald M.G."/>
            <person name="French C."/>
            <person name="Gujja S."/>
            <person name="Hansen K."/>
            <person name="Keifenheim D."/>
            <person name="Levin J.Z."/>
            <person name="Mosher R.A."/>
            <person name="Mueller C.A."/>
            <person name="Pfiffner J."/>
            <person name="Priest M."/>
            <person name="Russ C."/>
            <person name="Smialowska A."/>
            <person name="Swoboda P."/>
            <person name="Sykes S.M."/>
            <person name="Vaughn M."/>
            <person name="Vengrova S."/>
            <person name="Yoder R."/>
            <person name="Zeng Q."/>
            <person name="Allshire R."/>
            <person name="Baulcombe D."/>
            <person name="Birren B.W."/>
            <person name="Brown W."/>
            <person name="Ekwall K."/>
            <person name="Kellis M."/>
            <person name="Leatherwood J."/>
            <person name="Levin H."/>
            <person name="Margalit H."/>
            <person name="Martienssen R."/>
            <person name="Nieduszynski C.A."/>
            <person name="Spatafora J.W."/>
            <person name="Friedman N."/>
            <person name="Dalgaard J.Z."/>
            <person name="Baumann P."/>
            <person name="Niki H."/>
            <person name="Regev A."/>
            <person name="Nusbaum C."/>
        </authorList>
    </citation>
    <scope>NUCLEOTIDE SEQUENCE [LARGE SCALE GENOMIC DNA]</scope>
    <source>
        <strain evidence="7">yFS286</strain>
    </source>
</reference>
<feature type="region of interest" description="Disordered" evidence="5">
    <location>
        <begin position="253"/>
        <end position="286"/>
    </location>
</feature>
<dbReference type="InterPro" id="IPR001611">
    <property type="entry name" value="Leu-rich_rpt"/>
</dbReference>
<name>S9R6D4_SCHOY</name>
<dbReference type="Pfam" id="PF13855">
    <property type="entry name" value="LRR_8"/>
    <property type="match status" value="1"/>
</dbReference>
<dbReference type="PROSITE" id="PS51450">
    <property type="entry name" value="LRR"/>
    <property type="match status" value="2"/>
</dbReference>
<dbReference type="InterPro" id="IPR003591">
    <property type="entry name" value="Leu-rich_rpt_typical-subtyp"/>
</dbReference>
<evidence type="ECO:0000313" key="6">
    <source>
        <dbReference type="EMBL" id="EPX73870.1"/>
    </source>
</evidence>
<proteinExistence type="predicted"/>
<comment type="subcellular location">
    <subcellularLocation>
        <location evidence="1">Cytoplasm</location>
    </subcellularLocation>
</comment>
<dbReference type="OMA" id="RQDFGNT"/>
<keyword evidence="2" id="KW-0963">Cytoplasm</keyword>